<evidence type="ECO:0000259" key="2">
    <source>
        <dbReference type="Pfam" id="PF04218"/>
    </source>
</evidence>
<dbReference type="GO" id="GO:0006313">
    <property type="term" value="P:DNA transposition"/>
    <property type="evidence" value="ECO:0007669"/>
    <property type="project" value="InterPro"/>
</dbReference>
<dbReference type="Gene3D" id="1.10.10.60">
    <property type="entry name" value="Homeodomain-like"/>
    <property type="match status" value="1"/>
</dbReference>
<dbReference type="EMBL" id="LVKB01000141">
    <property type="protein sequence ID" value="ORD96014.1"/>
    <property type="molecule type" value="Genomic_DNA"/>
</dbReference>
<sequence>MAKHLTNEEKAQIIALYEANVDKIEILKKFNINNSTLFRVIKRYHEYGNFDRKRGSERDVLLNDHAVNYLKLKVSKNLKIGSNKLKEEIKEDLNLKVSRRTIRRKLSQVDLKGYKSLKKPLLSKIYILKRFNFSKKHLWKDNDFWISILWSDETKINLFDSDGMVYVRRPKGERFNERFMTPSVKHGRRIINDLGLFLIKRCW</sequence>
<proteinExistence type="predicted"/>
<reference evidence="3 4" key="1">
    <citation type="journal article" date="2017" name="Environ. Microbiol.">
        <title>Decay of the glycolytic pathway and adaptation to intranuclear parasitism within Enterocytozoonidae microsporidia.</title>
        <authorList>
            <person name="Wiredu Boakye D."/>
            <person name="Jaroenlak P."/>
            <person name="Prachumwat A."/>
            <person name="Williams T.A."/>
            <person name="Bateman K.S."/>
            <person name="Itsathitphaisarn O."/>
            <person name="Sritunyalucksana K."/>
            <person name="Paszkiewicz K.H."/>
            <person name="Moore K.A."/>
            <person name="Stentiford G.D."/>
            <person name="Williams B.A."/>
        </authorList>
    </citation>
    <scope>NUCLEOTIDE SEQUENCE [LARGE SCALE GENOMIC DNA]</scope>
    <source>
        <strain evidence="3 4">GB1</strain>
    </source>
</reference>
<comment type="caution">
    <text evidence="3">The sequence shown here is derived from an EMBL/GenBank/DDBJ whole genome shotgun (WGS) entry which is preliminary data.</text>
</comment>
<dbReference type="SUPFAM" id="SSF46689">
    <property type="entry name" value="Homeodomain-like"/>
    <property type="match status" value="1"/>
</dbReference>
<gene>
    <name evidence="3" type="primary">TC1A</name>
    <name evidence="3" type="ORF">HERIO_2015</name>
</gene>
<name>A0A1X0Q8H1_9MICR</name>
<dbReference type="OrthoDB" id="2429547at2759"/>
<keyword evidence="4" id="KW-1185">Reference proteome</keyword>
<feature type="domain" description="HTH psq-type" evidence="2">
    <location>
        <begin position="4"/>
        <end position="42"/>
    </location>
</feature>
<dbReference type="GO" id="GO:0003677">
    <property type="term" value="F:DNA binding"/>
    <property type="evidence" value="ECO:0007669"/>
    <property type="project" value="InterPro"/>
</dbReference>
<dbReference type="Gene3D" id="3.30.420.10">
    <property type="entry name" value="Ribonuclease H-like superfamily/Ribonuclease H"/>
    <property type="match status" value="1"/>
</dbReference>
<evidence type="ECO:0000313" key="4">
    <source>
        <dbReference type="Proteomes" id="UP000192356"/>
    </source>
</evidence>
<dbReference type="AlphaFoldDB" id="A0A1X0Q8H1"/>
<dbReference type="GO" id="GO:0015074">
    <property type="term" value="P:DNA integration"/>
    <property type="evidence" value="ECO:0007669"/>
    <property type="project" value="InterPro"/>
</dbReference>
<evidence type="ECO:0000313" key="3">
    <source>
        <dbReference type="EMBL" id="ORD96014.1"/>
    </source>
</evidence>
<dbReference type="VEuPathDB" id="MicrosporidiaDB:HERIO_2015"/>
<accession>A0A1X0Q8H1</accession>
<dbReference type="Pfam" id="PF04218">
    <property type="entry name" value="CENP-B_N"/>
    <property type="match status" value="1"/>
</dbReference>
<dbReference type="InterPro" id="IPR009057">
    <property type="entry name" value="Homeodomain-like_sf"/>
</dbReference>
<dbReference type="Proteomes" id="UP000192356">
    <property type="component" value="Unassembled WGS sequence"/>
</dbReference>
<dbReference type="Pfam" id="PF01498">
    <property type="entry name" value="HTH_Tnp_Tc3_2"/>
    <property type="match status" value="1"/>
</dbReference>
<protein>
    <submittedName>
        <fullName evidence="3">TC1A</fullName>
    </submittedName>
</protein>
<organism evidence="3 4">
    <name type="scientific">Hepatospora eriocheir</name>
    <dbReference type="NCBI Taxonomy" id="1081669"/>
    <lineage>
        <taxon>Eukaryota</taxon>
        <taxon>Fungi</taxon>
        <taxon>Fungi incertae sedis</taxon>
        <taxon>Microsporidia</taxon>
        <taxon>Hepatosporidae</taxon>
        <taxon>Hepatospora</taxon>
    </lineage>
</organism>
<dbReference type="InterPro" id="IPR007889">
    <property type="entry name" value="HTH_Psq"/>
</dbReference>
<feature type="domain" description="Transposase Tc1-like" evidence="1">
    <location>
        <begin position="69"/>
        <end position="138"/>
    </location>
</feature>
<evidence type="ECO:0000259" key="1">
    <source>
        <dbReference type="Pfam" id="PF01498"/>
    </source>
</evidence>
<dbReference type="InterPro" id="IPR036397">
    <property type="entry name" value="RNaseH_sf"/>
</dbReference>
<dbReference type="InterPro" id="IPR002492">
    <property type="entry name" value="Transposase_Tc1-like"/>
</dbReference>
<dbReference type="VEuPathDB" id="MicrosporidiaDB:A0H76_1492"/>